<sequence>MTVMEAINGGASALALPVFMAIVPAVVEDRHLVQANSAITMVRSAATIVGPLLASLLISSGPSAGLALNAALFALSACLCGQLRLGAPATDLSAGRRLIDDIREGWVDFVSRSWIWSVVFAFTLVNAVFAGVQSVIGPIVAVSHRGLGQSGWGLAIAAMGAGMFIAGIVMYRMRPRHPLVSGLVSATTIALPPLCLWAVPSALPVACAFLVAGIGMEVFSICWLSVLQFNVPQDRLGRVSTFDALGSYVAVPIGTSLAGVLQPIHGDLLLPLAALVILVSAAAPLIVPSVRSITANTWSDSIADCPEKD</sequence>
<protein>
    <submittedName>
        <fullName evidence="7">MFS family permease</fullName>
    </submittedName>
</protein>
<comment type="caution">
    <text evidence="7">The sequence shown here is derived from an EMBL/GenBank/DDBJ whole genome shotgun (WGS) entry which is preliminary data.</text>
</comment>
<keyword evidence="2" id="KW-1003">Cell membrane</keyword>
<evidence type="ECO:0000256" key="1">
    <source>
        <dbReference type="ARBA" id="ARBA00004651"/>
    </source>
</evidence>
<comment type="subcellular location">
    <subcellularLocation>
        <location evidence="1">Cell membrane</location>
        <topology evidence="1">Multi-pass membrane protein</topology>
    </subcellularLocation>
</comment>
<feature type="transmembrane region" description="Helical" evidence="6">
    <location>
        <begin position="239"/>
        <end position="262"/>
    </location>
</feature>
<organism evidence="7 8">
    <name type="scientific">Brooklawnia cerclae</name>
    <dbReference type="NCBI Taxonomy" id="349934"/>
    <lineage>
        <taxon>Bacteria</taxon>
        <taxon>Bacillati</taxon>
        <taxon>Actinomycetota</taxon>
        <taxon>Actinomycetes</taxon>
        <taxon>Propionibacteriales</taxon>
        <taxon>Propionibacteriaceae</taxon>
        <taxon>Brooklawnia</taxon>
    </lineage>
</organism>
<dbReference type="Gene3D" id="1.20.1250.20">
    <property type="entry name" value="MFS general substrate transporter like domains"/>
    <property type="match status" value="1"/>
</dbReference>
<evidence type="ECO:0000256" key="2">
    <source>
        <dbReference type="ARBA" id="ARBA00022475"/>
    </source>
</evidence>
<evidence type="ECO:0000313" key="8">
    <source>
        <dbReference type="Proteomes" id="UP000749311"/>
    </source>
</evidence>
<feature type="transmembrane region" description="Helical" evidence="6">
    <location>
        <begin position="6"/>
        <end position="27"/>
    </location>
</feature>
<dbReference type="Pfam" id="PF07690">
    <property type="entry name" value="MFS_1"/>
    <property type="match status" value="1"/>
</dbReference>
<keyword evidence="3 6" id="KW-0812">Transmembrane</keyword>
<evidence type="ECO:0000256" key="3">
    <source>
        <dbReference type="ARBA" id="ARBA00022692"/>
    </source>
</evidence>
<feature type="transmembrane region" description="Helical" evidence="6">
    <location>
        <begin position="268"/>
        <end position="287"/>
    </location>
</feature>
<gene>
    <name evidence="7" type="ORF">FB473_003053</name>
</gene>
<dbReference type="Proteomes" id="UP000749311">
    <property type="component" value="Unassembled WGS sequence"/>
</dbReference>
<dbReference type="PANTHER" id="PTHR23513:SF11">
    <property type="entry name" value="STAPHYLOFERRIN A TRANSPORTER"/>
    <property type="match status" value="1"/>
</dbReference>
<evidence type="ECO:0000256" key="4">
    <source>
        <dbReference type="ARBA" id="ARBA00022989"/>
    </source>
</evidence>
<dbReference type="SUPFAM" id="SSF103473">
    <property type="entry name" value="MFS general substrate transporter"/>
    <property type="match status" value="1"/>
</dbReference>
<dbReference type="InterPro" id="IPR036259">
    <property type="entry name" value="MFS_trans_sf"/>
</dbReference>
<dbReference type="PANTHER" id="PTHR23513">
    <property type="entry name" value="INTEGRAL MEMBRANE EFFLUX PROTEIN-RELATED"/>
    <property type="match status" value="1"/>
</dbReference>
<keyword evidence="5 6" id="KW-0472">Membrane</keyword>
<feature type="transmembrane region" description="Helical" evidence="6">
    <location>
        <begin position="178"/>
        <end position="199"/>
    </location>
</feature>
<keyword evidence="4 6" id="KW-1133">Transmembrane helix</keyword>
<dbReference type="CDD" id="cd06173">
    <property type="entry name" value="MFS_MefA_like"/>
    <property type="match status" value="1"/>
</dbReference>
<dbReference type="EMBL" id="JAAMOZ010000003">
    <property type="protein sequence ID" value="NIH58358.1"/>
    <property type="molecule type" value="Genomic_DNA"/>
</dbReference>
<feature type="transmembrane region" description="Helical" evidence="6">
    <location>
        <begin position="152"/>
        <end position="171"/>
    </location>
</feature>
<name>A0ABX0SM12_9ACTN</name>
<keyword evidence="8" id="KW-1185">Reference proteome</keyword>
<evidence type="ECO:0000313" key="7">
    <source>
        <dbReference type="EMBL" id="NIH58358.1"/>
    </source>
</evidence>
<reference evidence="7 8" key="1">
    <citation type="submission" date="2020-02" db="EMBL/GenBank/DDBJ databases">
        <title>Sequencing the genomes of 1000 actinobacteria strains.</title>
        <authorList>
            <person name="Klenk H.-P."/>
        </authorList>
    </citation>
    <scope>NUCLEOTIDE SEQUENCE [LARGE SCALE GENOMIC DNA]</scope>
    <source>
        <strain evidence="7 8">DSM 19609</strain>
    </source>
</reference>
<evidence type="ECO:0000256" key="6">
    <source>
        <dbReference type="SAM" id="Phobius"/>
    </source>
</evidence>
<evidence type="ECO:0000256" key="5">
    <source>
        <dbReference type="ARBA" id="ARBA00023136"/>
    </source>
</evidence>
<proteinExistence type="predicted"/>
<feature type="transmembrane region" description="Helical" evidence="6">
    <location>
        <begin position="113"/>
        <end position="132"/>
    </location>
</feature>
<dbReference type="InterPro" id="IPR011701">
    <property type="entry name" value="MFS"/>
</dbReference>
<feature type="transmembrane region" description="Helical" evidence="6">
    <location>
        <begin position="39"/>
        <end position="58"/>
    </location>
</feature>
<feature type="transmembrane region" description="Helical" evidence="6">
    <location>
        <begin position="205"/>
        <end position="227"/>
    </location>
</feature>
<accession>A0ABX0SM12</accession>